<feature type="domain" description="N-acetyltransferase" evidence="2">
    <location>
        <begin position="19"/>
        <end position="173"/>
    </location>
</feature>
<evidence type="ECO:0000259" key="2">
    <source>
        <dbReference type="PROSITE" id="PS51186"/>
    </source>
</evidence>
<comment type="caution">
    <text evidence="3">The sequence shown here is derived from an EMBL/GenBank/DDBJ whole genome shotgun (WGS) entry which is preliminary data.</text>
</comment>
<dbReference type="SUPFAM" id="SSF55729">
    <property type="entry name" value="Acyl-CoA N-acyltransferases (Nat)"/>
    <property type="match status" value="1"/>
</dbReference>
<dbReference type="PANTHER" id="PTHR43441">
    <property type="entry name" value="RIBOSOMAL-PROTEIN-SERINE ACETYLTRANSFERASE"/>
    <property type="match status" value="1"/>
</dbReference>
<feature type="region of interest" description="Disordered" evidence="1">
    <location>
        <begin position="1"/>
        <end position="26"/>
    </location>
</feature>
<name>A0A366EQJ9_9HYPH</name>
<dbReference type="RefSeq" id="WP_113892493.1">
    <property type="nucleotide sequence ID" value="NZ_QNRK01000042.1"/>
</dbReference>
<gene>
    <name evidence="3" type="ORF">DFR50_14226</name>
</gene>
<dbReference type="Pfam" id="PF00583">
    <property type="entry name" value="Acetyltransf_1"/>
    <property type="match status" value="1"/>
</dbReference>
<proteinExistence type="predicted"/>
<reference evidence="3 4" key="1">
    <citation type="submission" date="2018-06" db="EMBL/GenBank/DDBJ databases">
        <title>Genomic Encyclopedia of Type Strains, Phase IV (KMG-IV): sequencing the most valuable type-strain genomes for metagenomic binning, comparative biology and taxonomic classification.</title>
        <authorList>
            <person name="Goeker M."/>
        </authorList>
    </citation>
    <scope>NUCLEOTIDE SEQUENCE [LARGE SCALE GENOMIC DNA]</scope>
    <source>
        <strain evidence="3 4">DSM 24875</strain>
    </source>
</reference>
<protein>
    <submittedName>
        <fullName evidence="3">Acetyltransferase (GNAT) family protein</fullName>
    </submittedName>
</protein>
<keyword evidence="3" id="KW-0808">Transferase</keyword>
<dbReference type="InterPro" id="IPR051908">
    <property type="entry name" value="Ribosomal_N-acetyltransferase"/>
</dbReference>
<dbReference type="PANTHER" id="PTHR43441:SF11">
    <property type="entry name" value="RIBOSOMAL-PROTEIN-SERINE ACETYLTRANSFERASE"/>
    <property type="match status" value="1"/>
</dbReference>
<dbReference type="AlphaFoldDB" id="A0A366EQJ9"/>
<organism evidence="3 4">
    <name type="scientific">Roseiarcus fermentans</name>
    <dbReference type="NCBI Taxonomy" id="1473586"/>
    <lineage>
        <taxon>Bacteria</taxon>
        <taxon>Pseudomonadati</taxon>
        <taxon>Pseudomonadota</taxon>
        <taxon>Alphaproteobacteria</taxon>
        <taxon>Hyphomicrobiales</taxon>
        <taxon>Roseiarcaceae</taxon>
        <taxon>Roseiarcus</taxon>
    </lineage>
</organism>
<sequence length="181" mass="19384">MGFSNPGTESARTAPPEPATVRPAGPDDVAAIMGLERGPGFDAFVGRSAEPEHRAMMADPGFAYRLGLARDGAAVAFAILSGLGDPHGNLYLKRVAAIRPGEGIGTAFLARVLDEAFGSLGAWRFHLDCFAHNRRAQAAYARLGFSRDGVLRQAWRAPDGTRADLVLMALLKPEWEQRARA</sequence>
<dbReference type="Proteomes" id="UP000253529">
    <property type="component" value="Unassembled WGS sequence"/>
</dbReference>
<dbReference type="InterPro" id="IPR016181">
    <property type="entry name" value="Acyl_CoA_acyltransferase"/>
</dbReference>
<dbReference type="InterPro" id="IPR000182">
    <property type="entry name" value="GNAT_dom"/>
</dbReference>
<dbReference type="GO" id="GO:0005737">
    <property type="term" value="C:cytoplasm"/>
    <property type="evidence" value="ECO:0007669"/>
    <property type="project" value="TreeGrafter"/>
</dbReference>
<dbReference type="Gene3D" id="3.40.630.30">
    <property type="match status" value="1"/>
</dbReference>
<dbReference type="OrthoDB" id="5815030at2"/>
<dbReference type="GO" id="GO:1990189">
    <property type="term" value="F:protein N-terminal-serine acetyltransferase activity"/>
    <property type="evidence" value="ECO:0007669"/>
    <property type="project" value="TreeGrafter"/>
</dbReference>
<feature type="compositionally biased region" description="Polar residues" evidence="1">
    <location>
        <begin position="1"/>
        <end position="11"/>
    </location>
</feature>
<accession>A0A366EQJ9</accession>
<evidence type="ECO:0000256" key="1">
    <source>
        <dbReference type="SAM" id="MobiDB-lite"/>
    </source>
</evidence>
<evidence type="ECO:0000313" key="3">
    <source>
        <dbReference type="EMBL" id="RBP03779.1"/>
    </source>
</evidence>
<dbReference type="GO" id="GO:0008999">
    <property type="term" value="F:protein-N-terminal-alanine acetyltransferase activity"/>
    <property type="evidence" value="ECO:0007669"/>
    <property type="project" value="TreeGrafter"/>
</dbReference>
<evidence type="ECO:0000313" key="4">
    <source>
        <dbReference type="Proteomes" id="UP000253529"/>
    </source>
</evidence>
<keyword evidence="4" id="KW-1185">Reference proteome</keyword>
<dbReference type="EMBL" id="QNRK01000042">
    <property type="protein sequence ID" value="RBP03779.1"/>
    <property type="molecule type" value="Genomic_DNA"/>
</dbReference>
<dbReference type="PROSITE" id="PS51186">
    <property type="entry name" value="GNAT"/>
    <property type="match status" value="1"/>
</dbReference>